<name>A0A8E2F8L4_9PEZI</name>
<feature type="domain" description="Nephrocystin 3-like N-terminal" evidence="4">
    <location>
        <begin position="213"/>
        <end position="370"/>
    </location>
</feature>
<feature type="repeat" description="ANK" evidence="2">
    <location>
        <begin position="786"/>
        <end position="818"/>
    </location>
</feature>
<dbReference type="PANTHER" id="PTHR10039:SF14">
    <property type="entry name" value="NACHT DOMAIN-CONTAINING PROTEIN"/>
    <property type="match status" value="1"/>
</dbReference>
<evidence type="ECO:0000256" key="2">
    <source>
        <dbReference type="PROSITE-ProRule" id="PRU00023"/>
    </source>
</evidence>
<gene>
    <name evidence="5" type="ORF">AOQ84DRAFT_421174</name>
</gene>
<evidence type="ECO:0000256" key="1">
    <source>
        <dbReference type="ARBA" id="ARBA00022737"/>
    </source>
</evidence>
<dbReference type="InterPro" id="IPR002110">
    <property type="entry name" value="Ankyrin_rpt"/>
</dbReference>
<dbReference type="SUPFAM" id="SSF48403">
    <property type="entry name" value="Ankyrin repeat"/>
    <property type="match status" value="1"/>
</dbReference>
<dbReference type="Pfam" id="PF24883">
    <property type="entry name" value="NPHP3_N"/>
    <property type="match status" value="1"/>
</dbReference>
<dbReference type="Pfam" id="PF22939">
    <property type="entry name" value="WHD_GPIID"/>
    <property type="match status" value="1"/>
</dbReference>
<keyword evidence="6" id="KW-1185">Reference proteome</keyword>
<proteinExistence type="predicted"/>
<dbReference type="Gene3D" id="3.40.50.300">
    <property type="entry name" value="P-loop containing nucleotide triphosphate hydrolases"/>
    <property type="match status" value="1"/>
</dbReference>
<dbReference type="Gene3D" id="1.25.40.20">
    <property type="entry name" value="Ankyrin repeat-containing domain"/>
    <property type="match status" value="1"/>
</dbReference>
<dbReference type="InterPro" id="IPR056884">
    <property type="entry name" value="NPHP3-like_N"/>
</dbReference>
<dbReference type="SMART" id="SM00248">
    <property type="entry name" value="ANK"/>
    <property type="match status" value="9"/>
</dbReference>
<dbReference type="InterPro" id="IPR027417">
    <property type="entry name" value="P-loop_NTPase"/>
</dbReference>
<dbReference type="InterPro" id="IPR054471">
    <property type="entry name" value="GPIID_WHD"/>
</dbReference>
<keyword evidence="2" id="KW-0040">ANK repeat</keyword>
<dbReference type="Pfam" id="PF12796">
    <property type="entry name" value="Ank_2"/>
    <property type="match status" value="2"/>
</dbReference>
<dbReference type="EMBL" id="KV748925">
    <property type="protein sequence ID" value="OCL12101.1"/>
    <property type="molecule type" value="Genomic_DNA"/>
</dbReference>
<sequence length="1284" mass="143549">MSFGWSVGDLVAAIEILFKVGKALRDSDGAAATYQEDSLFLESLAATLEKIKQSIEDGSLPKALGIQIKAVRDPIMEMQQKLSTKFQATLGKDDSKSFKRFLSSGPKKLEYGLFVAEQVKELRSRIAIPLQDIQLNLGLHTLIMVSGLSTSLSNLSVNVIDTVQSVIQTTLAAYFVEPKKDKDPSVRQHVLQWLKPISVEETYKDSLLGMLDGSCEWLFSRPEYLSWSQHAKTDESSSLLWVTGIPGAGKTTLAACTIQRLLNEHIVAYFYCDTKRAATREGVAVLRTWLWQLLLQSDDGLEDVEKIYKTGTEPNRVNMEDCLSILLQNASAKRILVLDGLDECDAHERANICQSLTSISGHANILIFSRELGDIAIGLGKALGSQQWKRLQITEADTDPDIKRFIEAEVQLLGLPNDDIERAVITKLQDGAQGMFQWADQMIKNLAEPGKIFAEEYLEALQDLPQSLDELYGRILTALSDNNAPRLRARSKLIFQWLVCASRPLTLSEVAAVLKITVGQPRMPSWAAVDVSTIKRAISHCCGTLVRVDDSNGSKSMVTLVHASVKDFLSDPNHTNDPFRDLIVDHQAAHALIAQSCLTYLCYEDIPFAPFAVEFDDFGQTKETRDTMSEKFVRHLDLFPLLEYAALNWIFHSLASLHSSQRSLAANQRALRQFYTSIPNTIRWLQIYLRLCGDRFIWLNSRALRDIDHISSVKGCLVDGVDEYEEWLDHLRGPKHGRFIRWERFMNSGDANDLLPELHIAAFFDFPDFLTEGLSRGIDVNQRTLERQTPLILAARGDSVRTANILLKSGAEVNASGWGENTALSWGIDVDGYMNHKQSGPFDVVPILLKAGADPNLVYGHGLPLYRACQIPHPDDPFVLALVRLLLKHGAAKYIDGHPEEQSPLGCAAILGAPELARILLENGANVDGPPPDRPYKLRQYPLLTLVAKQKPSVEATRVLLEAGANVNAEAQDGRTPLHFSIRSTLEITILLLKYGANVNKRAADGSLPLHDAVQENNIPAIKTLIDCGSDLDTEDETGRPPLVIAIQSQYHKAAADLITGGASFESKSWQILQTGSSMQMVRKKLVYWPQSPKDIFEVFSLIQFRLAKSPLRRSIVLDIMEYAGYWLRSTSSEARKIKVDQNGAELGLPYLLSNPIQGRKNAPVRQVKFVIRSHDQGWSSYPNQHGTYEGSYTWFDVAIWKSNGEWVDFKDEASTLTRNVHASPKPREYCILYGRHSQRRHCRWIDWLEPGDRVAIIPKALYPGWVNYVESASIEVMSTCLRD</sequence>
<dbReference type="SUPFAM" id="SSF52540">
    <property type="entry name" value="P-loop containing nucleoside triphosphate hydrolases"/>
    <property type="match status" value="1"/>
</dbReference>
<dbReference type="InterPro" id="IPR036770">
    <property type="entry name" value="Ankyrin_rpt-contain_sf"/>
</dbReference>
<evidence type="ECO:0000259" key="3">
    <source>
        <dbReference type="Pfam" id="PF22939"/>
    </source>
</evidence>
<feature type="domain" description="GPI inositol-deacylase winged helix" evidence="3">
    <location>
        <begin position="486"/>
        <end position="571"/>
    </location>
</feature>
<reference evidence="5 6" key="1">
    <citation type="journal article" date="2016" name="Nat. Commun.">
        <title>Ectomycorrhizal ecology is imprinted in the genome of the dominant symbiotic fungus Cenococcum geophilum.</title>
        <authorList>
            <consortium name="DOE Joint Genome Institute"/>
            <person name="Peter M."/>
            <person name="Kohler A."/>
            <person name="Ohm R.A."/>
            <person name="Kuo A."/>
            <person name="Krutzmann J."/>
            <person name="Morin E."/>
            <person name="Arend M."/>
            <person name="Barry K.W."/>
            <person name="Binder M."/>
            <person name="Choi C."/>
            <person name="Clum A."/>
            <person name="Copeland A."/>
            <person name="Grisel N."/>
            <person name="Haridas S."/>
            <person name="Kipfer T."/>
            <person name="LaButti K."/>
            <person name="Lindquist E."/>
            <person name="Lipzen A."/>
            <person name="Maire R."/>
            <person name="Meier B."/>
            <person name="Mihaltcheva S."/>
            <person name="Molinier V."/>
            <person name="Murat C."/>
            <person name="Poggeler S."/>
            <person name="Quandt C.A."/>
            <person name="Sperisen C."/>
            <person name="Tritt A."/>
            <person name="Tisserant E."/>
            <person name="Crous P.W."/>
            <person name="Henrissat B."/>
            <person name="Nehls U."/>
            <person name="Egli S."/>
            <person name="Spatafora J.W."/>
            <person name="Grigoriev I.V."/>
            <person name="Martin F.M."/>
        </authorList>
    </citation>
    <scope>NUCLEOTIDE SEQUENCE [LARGE SCALE GENOMIC DNA]</scope>
    <source>
        <strain evidence="5 6">CBS 207.34</strain>
    </source>
</reference>
<evidence type="ECO:0000259" key="4">
    <source>
        <dbReference type="Pfam" id="PF24883"/>
    </source>
</evidence>
<dbReference type="PROSITE" id="PS50088">
    <property type="entry name" value="ANK_REPEAT"/>
    <property type="match status" value="3"/>
</dbReference>
<organism evidence="5 6">
    <name type="scientific">Glonium stellatum</name>
    <dbReference type="NCBI Taxonomy" id="574774"/>
    <lineage>
        <taxon>Eukaryota</taxon>
        <taxon>Fungi</taxon>
        <taxon>Dikarya</taxon>
        <taxon>Ascomycota</taxon>
        <taxon>Pezizomycotina</taxon>
        <taxon>Dothideomycetes</taxon>
        <taxon>Pleosporomycetidae</taxon>
        <taxon>Gloniales</taxon>
        <taxon>Gloniaceae</taxon>
        <taxon>Glonium</taxon>
    </lineage>
</organism>
<evidence type="ECO:0000313" key="5">
    <source>
        <dbReference type="EMBL" id="OCL12101.1"/>
    </source>
</evidence>
<evidence type="ECO:0008006" key="7">
    <source>
        <dbReference type="Google" id="ProtNLM"/>
    </source>
</evidence>
<dbReference type="PROSITE" id="PS50297">
    <property type="entry name" value="ANK_REP_REGION"/>
    <property type="match status" value="3"/>
</dbReference>
<keyword evidence="1" id="KW-0677">Repeat</keyword>
<dbReference type="PANTHER" id="PTHR10039">
    <property type="entry name" value="AMELOGENIN"/>
    <property type="match status" value="1"/>
</dbReference>
<dbReference type="OrthoDB" id="66095at2759"/>
<feature type="repeat" description="ANK" evidence="2">
    <location>
        <begin position="900"/>
        <end position="928"/>
    </location>
</feature>
<feature type="repeat" description="ANK" evidence="2">
    <location>
        <begin position="1005"/>
        <end position="1037"/>
    </location>
</feature>
<protein>
    <recommendedName>
        <fullName evidence="7">NACHT domain-containing protein</fullName>
    </recommendedName>
</protein>
<evidence type="ECO:0000313" key="6">
    <source>
        <dbReference type="Proteomes" id="UP000250140"/>
    </source>
</evidence>
<accession>A0A8E2F8L4</accession>
<dbReference type="Proteomes" id="UP000250140">
    <property type="component" value="Unassembled WGS sequence"/>
</dbReference>